<feature type="domain" description="UPAR/Ly6" evidence="10">
    <location>
        <begin position="21"/>
        <end position="107"/>
    </location>
</feature>
<name>A0A6P5L1I1_PHACI</name>
<dbReference type="PROSITE" id="PS00983">
    <property type="entry name" value="LY6_UPAR"/>
    <property type="match status" value="1"/>
</dbReference>
<dbReference type="PANTHER" id="PTHR32217">
    <property type="entry name" value="LYMPHOCYTE ANTIGEN 6H"/>
    <property type="match status" value="1"/>
</dbReference>
<evidence type="ECO:0000313" key="11">
    <source>
        <dbReference type="Proteomes" id="UP000515140"/>
    </source>
</evidence>
<dbReference type="InterPro" id="IPR016054">
    <property type="entry name" value="LY6_UPA_recep-like"/>
</dbReference>
<feature type="signal peptide" evidence="9">
    <location>
        <begin position="1"/>
        <end position="20"/>
    </location>
</feature>
<evidence type="ECO:0000256" key="2">
    <source>
        <dbReference type="ARBA" id="ARBA00022475"/>
    </source>
</evidence>
<dbReference type="GO" id="GO:0005886">
    <property type="term" value="C:plasma membrane"/>
    <property type="evidence" value="ECO:0007669"/>
    <property type="project" value="UniProtKB-SubCell"/>
</dbReference>
<evidence type="ECO:0000256" key="3">
    <source>
        <dbReference type="ARBA" id="ARBA00022622"/>
    </source>
</evidence>
<comment type="subcellular location">
    <subcellularLocation>
        <location evidence="1">Cell membrane</location>
        <topology evidence="1">Lipid-anchor</topology>
        <topology evidence="1">GPI-anchor</topology>
    </subcellularLocation>
</comment>
<dbReference type="InParanoid" id="A0A6P5L1I1"/>
<keyword evidence="2" id="KW-1003">Cell membrane</keyword>
<evidence type="ECO:0000256" key="5">
    <source>
        <dbReference type="ARBA" id="ARBA00023136"/>
    </source>
</evidence>
<keyword evidence="11" id="KW-1185">Reference proteome</keyword>
<dbReference type="InterPro" id="IPR051445">
    <property type="entry name" value="LY6H/LY6L_nAChR_modulators"/>
</dbReference>
<dbReference type="KEGG" id="pcw:110214205"/>
<dbReference type="GO" id="GO:0098552">
    <property type="term" value="C:side of membrane"/>
    <property type="evidence" value="ECO:0007669"/>
    <property type="project" value="UniProtKB-KW"/>
</dbReference>
<dbReference type="InterPro" id="IPR018363">
    <property type="entry name" value="CD59_antigen_CS"/>
</dbReference>
<organism evidence="11 12">
    <name type="scientific">Phascolarctos cinereus</name>
    <name type="common">Koala</name>
    <dbReference type="NCBI Taxonomy" id="38626"/>
    <lineage>
        <taxon>Eukaryota</taxon>
        <taxon>Metazoa</taxon>
        <taxon>Chordata</taxon>
        <taxon>Craniata</taxon>
        <taxon>Vertebrata</taxon>
        <taxon>Euteleostomi</taxon>
        <taxon>Mammalia</taxon>
        <taxon>Metatheria</taxon>
        <taxon>Diprotodontia</taxon>
        <taxon>Phascolarctidae</taxon>
        <taxon>Phascolarctos</taxon>
    </lineage>
</organism>
<evidence type="ECO:0000256" key="8">
    <source>
        <dbReference type="ARBA" id="ARBA00023288"/>
    </source>
</evidence>
<accession>A0A6P5L1I1</accession>
<dbReference type="SMART" id="SM00134">
    <property type="entry name" value="LU"/>
    <property type="match status" value="1"/>
</dbReference>
<keyword evidence="5" id="KW-0472">Membrane</keyword>
<dbReference type="GeneID" id="110214205"/>
<evidence type="ECO:0000256" key="9">
    <source>
        <dbReference type="SAM" id="SignalP"/>
    </source>
</evidence>
<keyword evidence="6" id="KW-1015">Disulfide bond</keyword>
<dbReference type="RefSeq" id="XP_020850654.1">
    <property type="nucleotide sequence ID" value="XM_020994995.1"/>
</dbReference>
<dbReference type="AlphaFoldDB" id="A0A6P5L1I1"/>
<evidence type="ECO:0000313" key="12">
    <source>
        <dbReference type="RefSeq" id="XP_020850654.1"/>
    </source>
</evidence>
<protein>
    <submittedName>
        <fullName evidence="12">Lymphocyte antigen 6H-like</fullName>
    </submittedName>
</protein>
<keyword evidence="7" id="KW-0325">Glycoprotein</keyword>
<evidence type="ECO:0000259" key="10">
    <source>
        <dbReference type="SMART" id="SM00134"/>
    </source>
</evidence>
<gene>
    <name evidence="12" type="primary">LOC110214205</name>
</gene>
<keyword evidence="3" id="KW-0336">GPI-anchor</keyword>
<evidence type="ECO:0000256" key="7">
    <source>
        <dbReference type="ARBA" id="ARBA00023180"/>
    </source>
</evidence>
<dbReference type="Proteomes" id="UP000515140">
    <property type="component" value="Unplaced"/>
</dbReference>
<dbReference type="SUPFAM" id="SSF57302">
    <property type="entry name" value="Snake toxin-like"/>
    <property type="match status" value="1"/>
</dbReference>
<reference evidence="12" key="1">
    <citation type="submission" date="2025-08" db="UniProtKB">
        <authorList>
            <consortium name="RefSeq"/>
        </authorList>
    </citation>
    <scope>IDENTIFICATION</scope>
    <source>
        <tissue evidence="12">Spleen</tissue>
    </source>
</reference>
<keyword evidence="8" id="KW-0449">Lipoprotein</keyword>
<dbReference type="Pfam" id="PF00021">
    <property type="entry name" value="UPAR_LY6"/>
    <property type="match status" value="1"/>
</dbReference>
<evidence type="ECO:0000256" key="4">
    <source>
        <dbReference type="ARBA" id="ARBA00022729"/>
    </source>
</evidence>
<keyword evidence="4 9" id="KW-0732">Signal</keyword>
<dbReference type="Gene3D" id="2.10.60.10">
    <property type="entry name" value="CD59"/>
    <property type="match status" value="1"/>
</dbReference>
<feature type="chain" id="PRO_5028371138" evidence="9">
    <location>
        <begin position="21"/>
        <end position="127"/>
    </location>
</feature>
<evidence type="ECO:0000256" key="6">
    <source>
        <dbReference type="ARBA" id="ARBA00023157"/>
    </source>
</evidence>
<dbReference type="PANTHER" id="PTHR32217:SF2">
    <property type="entry name" value="LYMPHOCYTE ANTIGEN 6L"/>
    <property type="match status" value="1"/>
</dbReference>
<evidence type="ECO:0000256" key="1">
    <source>
        <dbReference type="ARBA" id="ARBA00004609"/>
    </source>
</evidence>
<sequence length="127" mass="13528">MKILISVLLGALLFVESAHCLQCHACTVVNHAGVCQTKTCSHGESTCFKVLLTHSASRVKSYVKDCTTSCKDVKSSLAMLQIQGFSVHVNCCDTDLCNGVDGVRSNLWALAGALLLSLGPALLWFGL</sequence>
<proteinExistence type="predicted"/>
<dbReference type="InterPro" id="IPR045860">
    <property type="entry name" value="Snake_toxin-like_sf"/>
</dbReference>
<dbReference type="FunCoup" id="A0A6P5L1I1">
    <property type="interactions" value="46"/>
</dbReference>